<evidence type="ECO:0000313" key="4">
    <source>
        <dbReference type="Ensembl" id="ENSAMXP00005034650.1"/>
    </source>
</evidence>
<evidence type="ECO:0000256" key="1">
    <source>
        <dbReference type="ARBA" id="ARBA00009856"/>
    </source>
</evidence>
<evidence type="ECO:0000256" key="2">
    <source>
        <dbReference type="SAM" id="MobiDB-lite"/>
    </source>
</evidence>
<dbReference type="Proteomes" id="UP000694621">
    <property type="component" value="Unplaced"/>
</dbReference>
<dbReference type="InterPro" id="IPR012942">
    <property type="entry name" value="SRR1-like"/>
</dbReference>
<dbReference type="AlphaFoldDB" id="A0A8B9KGR1"/>
<dbReference type="Ensembl" id="ENSAMXT00005037805.1">
    <property type="protein sequence ID" value="ENSAMXP00005034650.1"/>
    <property type="gene ID" value="ENSAMXG00005016691.1"/>
</dbReference>
<dbReference type="PANTHER" id="PTHR28626">
    <property type="entry name" value="SRR1-LIKE PROTEIN"/>
    <property type="match status" value="1"/>
</dbReference>
<evidence type="ECO:0000313" key="5">
    <source>
        <dbReference type="Proteomes" id="UP000694621"/>
    </source>
</evidence>
<dbReference type="Pfam" id="PF07985">
    <property type="entry name" value="SRR1"/>
    <property type="match status" value="2"/>
</dbReference>
<feature type="domain" description="SRR1-like" evidence="3">
    <location>
        <begin position="180"/>
        <end position="307"/>
    </location>
</feature>
<feature type="domain" description="SRR1-like" evidence="3">
    <location>
        <begin position="88"/>
        <end position="120"/>
    </location>
</feature>
<evidence type="ECO:0000259" key="3">
    <source>
        <dbReference type="Pfam" id="PF07985"/>
    </source>
</evidence>
<sequence>MESSGEWQCVRRGKRAARRGKADQSRNPTAAAPEPADRERDTRRITEAVNELRCEDFWLEWRDLLSGCLVGSGCSSSKENTVGEWQLECVCYGLGNFSSCVSARYQLAMLLLLFEALQVNFLSTFSCHGDSILYNRQIRQDSSSYTFYMFSGMHNVLEDGYVRVEKCITRKNNAIKFILRFVEIPVGQCSMYDPVFTVTECEILKELGFTVLTENEEGKRAVCHPTFFYLMHCGKALYNNLLWSNWSPQVLPNVIVIGNSFLGIQERMLQRAFERDYNFLSHIVNVCEETSLPCSQRFMDVFNDSALIQFPADKLQKLPESIWTDLTEPQYQHCHDLEIIQRGSRHLQDDKCA</sequence>
<reference evidence="4" key="1">
    <citation type="submission" date="2025-08" db="UniProtKB">
        <authorList>
            <consortium name="Ensembl"/>
        </authorList>
    </citation>
    <scope>IDENTIFICATION</scope>
</reference>
<protein>
    <submittedName>
        <fullName evidence="4">SRR1 domain containing</fullName>
    </submittedName>
</protein>
<feature type="region of interest" description="Disordered" evidence="2">
    <location>
        <begin position="1"/>
        <end position="42"/>
    </location>
</feature>
<proteinExistence type="inferred from homology"/>
<organism evidence="4 5">
    <name type="scientific">Astyanax mexicanus</name>
    <name type="common">Blind cave fish</name>
    <name type="synonym">Astyanax fasciatus mexicanus</name>
    <dbReference type="NCBI Taxonomy" id="7994"/>
    <lineage>
        <taxon>Eukaryota</taxon>
        <taxon>Metazoa</taxon>
        <taxon>Chordata</taxon>
        <taxon>Craniata</taxon>
        <taxon>Vertebrata</taxon>
        <taxon>Euteleostomi</taxon>
        <taxon>Actinopterygii</taxon>
        <taxon>Neopterygii</taxon>
        <taxon>Teleostei</taxon>
        <taxon>Ostariophysi</taxon>
        <taxon>Characiformes</taxon>
        <taxon>Characoidei</taxon>
        <taxon>Acestrorhamphidae</taxon>
        <taxon>Acestrorhamphinae</taxon>
        <taxon>Astyanax</taxon>
    </lineage>
</organism>
<dbReference type="GO" id="GO:0005737">
    <property type="term" value="C:cytoplasm"/>
    <property type="evidence" value="ECO:0007669"/>
    <property type="project" value="TreeGrafter"/>
</dbReference>
<accession>A0A8B9KGR1</accession>
<dbReference type="PANTHER" id="PTHR28626:SF3">
    <property type="entry name" value="SRR1-LIKE PROTEIN"/>
    <property type="match status" value="1"/>
</dbReference>
<dbReference type="GO" id="GO:0005634">
    <property type="term" value="C:nucleus"/>
    <property type="evidence" value="ECO:0007669"/>
    <property type="project" value="TreeGrafter"/>
</dbReference>
<dbReference type="InterPro" id="IPR040044">
    <property type="entry name" value="SRR1L"/>
</dbReference>
<name>A0A8B9KGR1_ASTMX</name>
<comment type="similarity">
    <text evidence="1">Belongs to the SRR1 family.</text>
</comment>